<dbReference type="InterPro" id="IPR035437">
    <property type="entry name" value="SNase_OB-fold_sf"/>
</dbReference>
<dbReference type="Gene3D" id="2.40.50.90">
    <property type="match status" value="1"/>
</dbReference>
<dbReference type="EMBL" id="AP012057">
    <property type="protein sequence ID" value="BAN01853.1"/>
    <property type="molecule type" value="Genomic_DNA"/>
</dbReference>
<feature type="domain" description="TNase-like" evidence="5">
    <location>
        <begin position="45"/>
        <end position="179"/>
    </location>
</feature>
<keyword evidence="3" id="KW-0378">Hydrolase</keyword>
<evidence type="ECO:0000256" key="1">
    <source>
        <dbReference type="ARBA" id="ARBA00022722"/>
    </source>
</evidence>
<proteinExistence type="predicted"/>
<feature type="transmembrane region" description="Helical" evidence="4">
    <location>
        <begin position="6"/>
        <end position="23"/>
    </location>
</feature>
<dbReference type="PANTHER" id="PTHR12302:SF3">
    <property type="entry name" value="SERINE_THREONINE-PROTEIN KINASE 31"/>
    <property type="match status" value="1"/>
</dbReference>
<dbReference type="PROSITE" id="PS50830">
    <property type="entry name" value="TNASE_3"/>
    <property type="match status" value="1"/>
</dbReference>
<organism evidence="6 7">
    <name type="scientific">Ilumatobacter coccineus (strain NBRC 103263 / KCTC 29153 / YM16-304)</name>
    <dbReference type="NCBI Taxonomy" id="1313172"/>
    <lineage>
        <taxon>Bacteria</taxon>
        <taxon>Bacillati</taxon>
        <taxon>Actinomycetota</taxon>
        <taxon>Acidimicrobiia</taxon>
        <taxon>Acidimicrobiales</taxon>
        <taxon>Ilumatobacteraceae</taxon>
        <taxon>Ilumatobacter</taxon>
    </lineage>
</organism>
<reference evidence="6 7" key="1">
    <citation type="journal article" date="2013" name="Int. J. Syst. Evol. Microbiol.">
        <title>Ilumatobacter nonamiense sp. nov. and Ilumatobacter coccineum sp. nov., isolated from seashore sand.</title>
        <authorList>
            <person name="Matsumoto A."/>
            <person name="Kasai H."/>
            <person name="Matsuo Y."/>
            <person name="Shizuri Y."/>
            <person name="Ichikawa N."/>
            <person name="Fujita N."/>
            <person name="Omura S."/>
            <person name="Takahashi Y."/>
        </authorList>
    </citation>
    <scope>NUCLEOTIDE SEQUENCE [LARGE SCALE GENOMIC DNA]</scope>
    <source>
        <strain evidence="7">NBRC 103263 / KCTC 29153 / YM16-304</strain>
    </source>
</reference>
<keyword evidence="4" id="KW-1133">Transmembrane helix</keyword>
<keyword evidence="4" id="KW-0472">Membrane</keyword>
<evidence type="ECO:0000259" key="5">
    <source>
        <dbReference type="PROSITE" id="PS50830"/>
    </source>
</evidence>
<keyword evidence="4" id="KW-0812">Transmembrane</keyword>
<sequence length="185" mass="19674">MPRPTTIAAVTVIVGAVLVFLLVGRTGDTPPGDDAVSTTIAPVAVEANAVVDHVVDGDTIDAIIDGTEERVRLIGIDTPETKKPDTPIECFGPEATAFTEQLLPVGTPIRIERDTVGRDDYGRLLGYVYRADDGVFVNYEVLRQGFGTPLSIGPNTTFEQLFVEAARAAETDDVGLWAACSGAER</sequence>
<gene>
    <name evidence="6" type="ORF">YM304_15390</name>
</gene>
<dbReference type="RefSeq" id="WP_015441100.1">
    <property type="nucleotide sequence ID" value="NC_020520.1"/>
</dbReference>
<dbReference type="InterPro" id="IPR016071">
    <property type="entry name" value="Staphylococal_nuclease_OB-fold"/>
</dbReference>
<protein>
    <submittedName>
        <fullName evidence="6">Putative nuclease</fullName>
    </submittedName>
</protein>
<dbReference type="PANTHER" id="PTHR12302">
    <property type="entry name" value="EBNA2 BINDING PROTEIN P100"/>
    <property type="match status" value="1"/>
</dbReference>
<evidence type="ECO:0000256" key="2">
    <source>
        <dbReference type="ARBA" id="ARBA00022759"/>
    </source>
</evidence>
<evidence type="ECO:0000313" key="7">
    <source>
        <dbReference type="Proteomes" id="UP000011863"/>
    </source>
</evidence>
<dbReference type="KEGG" id="aym:YM304_15390"/>
<keyword evidence="2" id="KW-0255">Endonuclease</keyword>
<evidence type="ECO:0000313" key="6">
    <source>
        <dbReference type="EMBL" id="BAN01853.1"/>
    </source>
</evidence>
<dbReference type="GO" id="GO:0016787">
    <property type="term" value="F:hydrolase activity"/>
    <property type="evidence" value="ECO:0007669"/>
    <property type="project" value="UniProtKB-KW"/>
</dbReference>
<dbReference type="AlphaFoldDB" id="A0A6C7E5Y6"/>
<dbReference type="OrthoDB" id="5241375at2"/>
<dbReference type="GO" id="GO:0004519">
    <property type="term" value="F:endonuclease activity"/>
    <property type="evidence" value="ECO:0007669"/>
    <property type="project" value="UniProtKB-KW"/>
</dbReference>
<dbReference type="Proteomes" id="UP000011863">
    <property type="component" value="Chromosome"/>
</dbReference>
<evidence type="ECO:0000256" key="4">
    <source>
        <dbReference type="SAM" id="Phobius"/>
    </source>
</evidence>
<dbReference type="Pfam" id="PF00565">
    <property type="entry name" value="SNase"/>
    <property type="match status" value="1"/>
</dbReference>
<dbReference type="SUPFAM" id="SSF50199">
    <property type="entry name" value="Staphylococcal nuclease"/>
    <property type="match status" value="1"/>
</dbReference>
<keyword evidence="7" id="KW-1185">Reference proteome</keyword>
<keyword evidence="1" id="KW-0540">Nuclease</keyword>
<dbReference type="SMART" id="SM00318">
    <property type="entry name" value="SNc"/>
    <property type="match status" value="1"/>
</dbReference>
<name>A0A6C7E5Y6_ILUCY</name>
<evidence type="ECO:0000256" key="3">
    <source>
        <dbReference type="ARBA" id="ARBA00022801"/>
    </source>
</evidence>
<accession>A0A6C7E5Y6</accession>